<evidence type="ECO:0000313" key="2">
    <source>
        <dbReference type="EMBL" id="MFB9074257.1"/>
    </source>
</evidence>
<evidence type="ECO:0000313" key="3">
    <source>
        <dbReference type="Proteomes" id="UP001589575"/>
    </source>
</evidence>
<dbReference type="Proteomes" id="UP001589575">
    <property type="component" value="Unassembled WGS sequence"/>
</dbReference>
<dbReference type="EMBL" id="JBHMFI010000002">
    <property type="protein sequence ID" value="MFB9074257.1"/>
    <property type="molecule type" value="Genomic_DNA"/>
</dbReference>
<gene>
    <name evidence="2" type="ORF">ACFFX0_24900</name>
</gene>
<proteinExistence type="predicted"/>
<protein>
    <submittedName>
        <fullName evidence="2">Uncharacterized protein</fullName>
    </submittedName>
</protein>
<name>A0ABV5G5R7_9MICC</name>
<sequence length="54" mass="5538">MHGNGDLLVTGWGLNHGGPRSHTVRGILAGLGSRQQCGQGHPLQQGAPSSLLRG</sequence>
<comment type="caution">
    <text evidence="2">The sequence shown here is derived from an EMBL/GenBank/DDBJ whole genome shotgun (WGS) entry which is preliminary data.</text>
</comment>
<accession>A0ABV5G5R7</accession>
<evidence type="ECO:0000256" key="1">
    <source>
        <dbReference type="SAM" id="MobiDB-lite"/>
    </source>
</evidence>
<feature type="region of interest" description="Disordered" evidence="1">
    <location>
        <begin position="33"/>
        <end position="54"/>
    </location>
</feature>
<reference evidence="2 3" key="1">
    <citation type="submission" date="2024-09" db="EMBL/GenBank/DDBJ databases">
        <authorList>
            <person name="Sun Q."/>
            <person name="Mori K."/>
        </authorList>
    </citation>
    <scope>NUCLEOTIDE SEQUENCE [LARGE SCALE GENOMIC DNA]</scope>
    <source>
        <strain evidence="2 3">CCM 7609</strain>
    </source>
</reference>
<keyword evidence="3" id="KW-1185">Reference proteome</keyword>
<organism evidence="2 3">
    <name type="scientific">Citricoccus parietis</name>
    <dbReference type="NCBI Taxonomy" id="592307"/>
    <lineage>
        <taxon>Bacteria</taxon>
        <taxon>Bacillati</taxon>
        <taxon>Actinomycetota</taxon>
        <taxon>Actinomycetes</taxon>
        <taxon>Micrococcales</taxon>
        <taxon>Micrococcaceae</taxon>
        <taxon>Citricoccus</taxon>
    </lineage>
</organism>